<comment type="similarity">
    <text evidence="5">Belongs to the class VI-like SAM-binding methyltransferase superfamily. Isoprenylcysteine carboxyl methyltransferase family.</text>
</comment>
<keyword evidence="5" id="KW-0949">S-adenosyl-L-methionine</keyword>
<evidence type="ECO:0000256" key="3">
    <source>
        <dbReference type="ARBA" id="ARBA00022989"/>
    </source>
</evidence>
<dbReference type="GO" id="GO:0005789">
    <property type="term" value="C:endoplasmic reticulum membrane"/>
    <property type="evidence" value="ECO:0007669"/>
    <property type="project" value="UniProtKB-SubCell"/>
</dbReference>
<dbReference type="GO" id="GO:0032259">
    <property type="term" value="P:methylation"/>
    <property type="evidence" value="ECO:0007669"/>
    <property type="project" value="UniProtKB-KW"/>
</dbReference>
<evidence type="ECO:0000313" key="7">
    <source>
        <dbReference type="Proteomes" id="UP000298390"/>
    </source>
</evidence>
<keyword evidence="5" id="KW-0256">Endoplasmic reticulum</keyword>
<dbReference type="Pfam" id="PF04140">
    <property type="entry name" value="ICMT"/>
    <property type="match status" value="1"/>
</dbReference>
<dbReference type="Proteomes" id="UP000298390">
    <property type="component" value="Unassembled WGS sequence"/>
</dbReference>
<dbReference type="STRING" id="34475.A0A4Y9Z1I8"/>
<feature type="transmembrane region" description="Helical" evidence="5">
    <location>
        <begin position="155"/>
        <end position="175"/>
    </location>
</feature>
<comment type="caution">
    <text evidence="5">Lacks conserved residue(s) required for the propagation of feature annotation.</text>
</comment>
<keyword evidence="3 5" id="KW-1133">Transmembrane helix</keyword>
<keyword evidence="5" id="KW-0489">Methyltransferase</keyword>
<comment type="subcellular location">
    <subcellularLocation>
        <location evidence="5">Endoplasmic reticulum membrane</location>
        <topology evidence="5">Multi-pass membrane protein</topology>
    </subcellularLocation>
    <subcellularLocation>
        <location evidence="1">Membrane</location>
        <topology evidence="1">Multi-pass membrane protein</topology>
    </subcellularLocation>
</comment>
<dbReference type="EC" id="2.1.1.100" evidence="5"/>
<keyword evidence="5" id="KW-0808">Transferase</keyword>
<feature type="transmembrane region" description="Helical" evidence="5">
    <location>
        <begin position="187"/>
        <end position="207"/>
    </location>
</feature>
<dbReference type="PANTHER" id="PTHR12714">
    <property type="entry name" value="PROTEIN-S ISOPRENYLCYSTEINE O-METHYLTRANSFERASE"/>
    <property type="match status" value="1"/>
</dbReference>
<dbReference type="Gene3D" id="1.20.120.1630">
    <property type="match status" value="1"/>
</dbReference>
<comment type="caution">
    <text evidence="6">The sequence shown here is derived from an EMBL/GenBank/DDBJ whole genome shotgun (WGS) entry which is preliminary data.</text>
</comment>
<evidence type="ECO:0000256" key="2">
    <source>
        <dbReference type="ARBA" id="ARBA00022692"/>
    </source>
</evidence>
<dbReference type="AlphaFoldDB" id="A0A4Y9Z1I8"/>
<comment type="catalytic activity">
    <reaction evidence="5">
        <text>[protein]-C-terminal S-[(2E,6E)-farnesyl]-L-cysteine + S-adenosyl-L-methionine = [protein]-C-terminal S-[(2E,6E)-farnesyl]-L-cysteine methyl ester + S-adenosyl-L-homocysteine</text>
        <dbReference type="Rhea" id="RHEA:21672"/>
        <dbReference type="Rhea" id="RHEA-COMP:12125"/>
        <dbReference type="Rhea" id="RHEA-COMP:12126"/>
        <dbReference type="ChEBI" id="CHEBI:57856"/>
        <dbReference type="ChEBI" id="CHEBI:59789"/>
        <dbReference type="ChEBI" id="CHEBI:90510"/>
        <dbReference type="ChEBI" id="CHEBI:90511"/>
        <dbReference type="EC" id="2.1.1.100"/>
    </reaction>
</comment>
<dbReference type="EMBL" id="SEKV01000059">
    <property type="protein sequence ID" value="TFY67249.1"/>
    <property type="molecule type" value="Genomic_DNA"/>
</dbReference>
<organism evidence="6 7">
    <name type="scientific">Rhodofomes roseus</name>
    <dbReference type="NCBI Taxonomy" id="34475"/>
    <lineage>
        <taxon>Eukaryota</taxon>
        <taxon>Fungi</taxon>
        <taxon>Dikarya</taxon>
        <taxon>Basidiomycota</taxon>
        <taxon>Agaricomycotina</taxon>
        <taxon>Agaricomycetes</taxon>
        <taxon>Polyporales</taxon>
        <taxon>Rhodofomes</taxon>
    </lineage>
</organism>
<evidence type="ECO:0000256" key="4">
    <source>
        <dbReference type="ARBA" id="ARBA00023136"/>
    </source>
</evidence>
<dbReference type="GO" id="GO:0004671">
    <property type="term" value="F:protein C-terminal S-isoprenylcysteine carboxyl O-methyltransferase activity"/>
    <property type="evidence" value="ECO:0007669"/>
    <property type="project" value="UniProtKB-EC"/>
</dbReference>
<name>A0A4Y9Z1I8_9APHY</name>
<reference evidence="6 7" key="1">
    <citation type="submission" date="2019-01" db="EMBL/GenBank/DDBJ databases">
        <title>Genome sequencing of the rare red list fungi Fomitopsis rosea.</title>
        <authorList>
            <person name="Buettner E."/>
            <person name="Kellner H."/>
        </authorList>
    </citation>
    <scope>NUCLEOTIDE SEQUENCE [LARGE SCALE GENOMIC DNA]</scope>
    <source>
        <strain evidence="6 7">DSM 105464</strain>
    </source>
</reference>
<accession>A0A4Y9Z1I8</accession>
<evidence type="ECO:0000256" key="5">
    <source>
        <dbReference type="RuleBase" id="RU362022"/>
    </source>
</evidence>
<gene>
    <name evidence="6" type="ORF">EVJ58_g1743</name>
</gene>
<evidence type="ECO:0000313" key="6">
    <source>
        <dbReference type="EMBL" id="TFY67249.1"/>
    </source>
</evidence>
<dbReference type="PANTHER" id="PTHR12714:SF9">
    <property type="entry name" value="PROTEIN-S-ISOPRENYLCYSTEINE O-METHYLTRANSFERASE"/>
    <property type="match status" value="1"/>
</dbReference>
<keyword evidence="2 5" id="KW-0812">Transmembrane</keyword>
<proteinExistence type="inferred from homology"/>
<dbReference type="InterPro" id="IPR007269">
    <property type="entry name" value="ICMT_MeTrfase"/>
</dbReference>
<sequence>MSLAKLPFLFSGMTAGYVLMTPPQPSVPREKRSRDVTPYERFFSAVVHRIVQLAKITTCAPFVLEIAVILANEYPSNWLSHFLIPILVRGSLARTRQIALSPTFLLGWTLVLLNTTLRYRCYCALDRFFTYELTVRDGQRLVTHGPYSYVRHPSYTAVTLGAICIILMHVAQGSWTKECGILQTPAGRAFGMLHVGLCVFLTLSVAWRTAGEDGMLRNHFGKEWEAYAQRVPYRMIPYVY</sequence>
<evidence type="ECO:0000256" key="1">
    <source>
        <dbReference type="ARBA" id="ARBA00004141"/>
    </source>
</evidence>
<protein>
    <recommendedName>
        <fullName evidence="5">Protein-S-isoprenylcysteine O-methyltransferase</fullName>
        <ecNumber evidence="5">2.1.1.100</ecNumber>
    </recommendedName>
</protein>
<keyword evidence="4 5" id="KW-0472">Membrane</keyword>